<keyword evidence="1" id="KW-0812">Transmembrane</keyword>
<name>A0A1G8PUB8_9GAMM</name>
<protein>
    <submittedName>
        <fullName evidence="2">Uncharacterized protein</fullName>
    </submittedName>
</protein>
<feature type="transmembrane region" description="Helical" evidence="1">
    <location>
        <begin position="38"/>
        <end position="57"/>
    </location>
</feature>
<evidence type="ECO:0000256" key="1">
    <source>
        <dbReference type="SAM" id="Phobius"/>
    </source>
</evidence>
<evidence type="ECO:0000313" key="3">
    <source>
        <dbReference type="Proteomes" id="UP000198606"/>
    </source>
</evidence>
<sequence length="113" mass="12726">MLVWSGFGFFIPLLICLAYVFCHWLFDLFGHPGYYDSHKWAAGLTFILAALLCAGFVQGLKRYAGQPVPGQVVDNQSIHQSLKQHSFFFIPVLYWSLILLLVGGFLCARDLLA</sequence>
<reference evidence="2 3" key="1">
    <citation type="submission" date="2016-10" db="EMBL/GenBank/DDBJ databases">
        <authorList>
            <person name="de Groot N.N."/>
        </authorList>
    </citation>
    <scope>NUCLEOTIDE SEQUENCE [LARGE SCALE GENOMIC DNA]</scope>
    <source>
        <strain evidence="2 3">LMG 18387</strain>
    </source>
</reference>
<dbReference type="Proteomes" id="UP000198606">
    <property type="component" value="Unassembled WGS sequence"/>
</dbReference>
<dbReference type="STRING" id="29435.SAMN05216588_1317"/>
<keyword evidence="1" id="KW-1133">Transmembrane helix</keyword>
<dbReference type="EMBL" id="FNDG01000031">
    <property type="protein sequence ID" value="SDI96104.1"/>
    <property type="molecule type" value="Genomic_DNA"/>
</dbReference>
<feature type="transmembrane region" description="Helical" evidence="1">
    <location>
        <begin position="87"/>
        <end position="106"/>
    </location>
</feature>
<organism evidence="2 3">
    <name type="scientific">Phytopseudomonas flavescens</name>
    <dbReference type="NCBI Taxonomy" id="29435"/>
    <lineage>
        <taxon>Bacteria</taxon>
        <taxon>Pseudomonadati</taxon>
        <taxon>Pseudomonadota</taxon>
        <taxon>Gammaproteobacteria</taxon>
        <taxon>Pseudomonadales</taxon>
        <taxon>Pseudomonadaceae</taxon>
        <taxon>Phytopseudomonas</taxon>
    </lineage>
</organism>
<gene>
    <name evidence="2" type="ORF">SAMN05216588_1317</name>
</gene>
<keyword evidence="1" id="KW-0472">Membrane</keyword>
<proteinExistence type="predicted"/>
<feature type="transmembrane region" description="Helical" evidence="1">
    <location>
        <begin position="7"/>
        <end position="26"/>
    </location>
</feature>
<dbReference type="RefSeq" id="WP_084308761.1">
    <property type="nucleotide sequence ID" value="NZ_FNDG01000031.1"/>
</dbReference>
<evidence type="ECO:0000313" key="2">
    <source>
        <dbReference type="EMBL" id="SDI96104.1"/>
    </source>
</evidence>
<dbReference type="AlphaFoldDB" id="A0A1G8PUB8"/>
<accession>A0A1G8PUB8</accession>